<organism evidence="2 3">
    <name type="scientific">Williamwhitmania taraxaci</name>
    <dbReference type="NCBI Taxonomy" id="1640674"/>
    <lineage>
        <taxon>Bacteria</taxon>
        <taxon>Pseudomonadati</taxon>
        <taxon>Bacteroidota</taxon>
        <taxon>Bacteroidia</taxon>
        <taxon>Bacteroidales</taxon>
        <taxon>Williamwhitmaniaceae</taxon>
        <taxon>Williamwhitmania</taxon>
    </lineage>
</organism>
<dbReference type="Pfam" id="PF13858">
    <property type="entry name" value="DUF4199"/>
    <property type="match status" value="1"/>
</dbReference>
<dbReference type="OrthoDB" id="1117234at2"/>
<evidence type="ECO:0008006" key="4">
    <source>
        <dbReference type="Google" id="ProtNLM"/>
    </source>
</evidence>
<feature type="transmembrane region" description="Helical" evidence="1">
    <location>
        <begin position="83"/>
        <end position="103"/>
    </location>
</feature>
<dbReference type="EMBL" id="FMYP01000001">
    <property type="protein sequence ID" value="SDB81588.1"/>
    <property type="molecule type" value="Genomic_DNA"/>
</dbReference>
<proteinExistence type="predicted"/>
<accession>A0A1G6GHV6</accession>
<dbReference type="InterPro" id="IPR025250">
    <property type="entry name" value="DUF4199"/>
</dbReference>
<sequence length="182" mass="20557">MENTETKGSILQPAMTYGLILSLGIILFSVVTYAMNNFNPSIPVQALQWAIMIGLVYFGQYKYRNDSKGGFLTYGQSLGFGTLIGFFASIVYSLFFIVMVKVVDTEYIQKMLQAMEQAMYEKDLPEDQIKMMMDMYSQKMTIGMLIVGSIFSLTFITFVLSLITSIFVKKSETPFGKDEFNG</sequence>
<feature type="transmembrane region" description="Helical" evidence="1">
    <location>
        <begin position="14"/>
        <end position="34"/>
    </location>
</feature>
<evidence type="ECO:0000313" key="3">
    <source>
        <dbReference type="Proteomes" id="UP000199452"/>
    </source>
</evidence>
<keyword evidence="1" id="KW-0472">Membrane</keyword>
<dbReference type="RefSeq" id="WP_092434084.1">
    <property type="nucleotide sequence ID" value="NZ_FMYP01000001.1"/>
</dbReference>
<dbReference type="STRING" id="1640674.SAMN05216323_100193"/>
<protein>
    <recommendedName>
        <fullName evidence="4">DUF4199 domain-containing protein</fullName>
    </recommendedName>
</protein>
<evidence type="ECO:0000256" key="1">
    <source>
        <dbReference type="SAM" id="Phobius"/>
    </source>
</evidence>
<keyword evidence="1" id="KW-0812">Transmembrane</keyword>
<feature type="transmembrane region" description="Helical" evidence="1">
    <location>
        <begin position="46"/>
        <end position="63"/>
    </location>
</feature>
<keyword evidence="1" id="KW-1133">Transmembrane helix</keyword>
<reference evidence="2 3" key="1">
    <citation type="submission" date="2016-09" db="EMBL/GenBank/DDBJ databases">
        <authorList>
            <person name="Capua I."/>
            <person name="De Benedictis P."/>
            <person name="Joannis T."/>
            <person name="Lombin L.H."/>
            <person name="Cattoli G."/>
        </authorList>
    </citation>
    <scope>NUCLEOTIDE SEQUENCE [LARGE SCALE GENOMIC DNA]</scope>
    <source>
        <strain evidence="2 3">A7P-90m</strain>
    </source>
</reference>
<evidence type="ECO:0000313" key="2">
    <source>
        <dbReference type="EMBL" id="SDB81588.1"/>
    </source>
</evidence>
<keyword evidence="3" id="KW-1185">Reference proteome</keyword>
<dbReference type="AlphaFoldDB" id="A0A1G6GHV6"/>
<name>A0A1G6GHV6_9BACT</name>
<feature type="transmembrane region" description="Helical" evidence="1">
    <location>
        <begin position="140"/>
        <end position="168"/>
    </location>
</feature>
<gene>
    <name evidence="2" type="ORF">SAMN05216323_100193</name>
</gene>
<dbReference type="Proteomes" id="UP000199452">
    <property type="component" value="Unassembled WGS sequence"/>
</dbReference>